<reference evidence="3 4" key="1">
    <citation type="journal article" date="2014" name="Genome Announc.">
        <title>Draft Genome Sequence of the Antitrypanosomally Active Sponge-Associated Bacterium Actinokineospora sp. Strain EG49.</title>
        <authorList>
            <person name="Harjes J."/>
            <person name="Ryu T."/>
            <person name="Abdelmohsen U.R."/>
            <person name="Moitinho-Silva L."/>
            <person name="Horn H."/>
            <person name="Ravasi T."/>
            <person name="Hentschel U."/>
        </authorList>
    </citation>
    <scope>NUCLEOTIDE SEQUENCE [LARGE SCALE GENOMIC DNA]</scope>
    <source>
        <strain evidence="3 4">EG49</strain>
    </source>
</reference>
<dbReference type="Proteomes" id="UP000019277">
    <property type="component" value="Unassembled WGS sequence"/>
</dbReference>
<dbReference type="OrthoDB" id="5522043at2"/>
<dbReference type="PANTHER" id="PTHR13078:SF56">
    <property type="entry name" value="PEROXISOMAL MULTIFUNCTIONAL ENZYME TYPE 2"/>
    <property type="match status" value="1"/>
</dbReference>
<dbReference type="AlphaFoldDB" id="W7IXV4"/>
<dbReference type="GO" id="GO:0004300">
    <property type="term" value="F:enoyl-CoA hydratase activity"/>
    <property type="evidence" value="ECO:0007669"/>
    <property type="project" value="TreeGrafter"/>
</dbReference>
<comment type="similarity">
    <text evidence="1">Belongs to the enoyl-CoA hydratase/isomerase family.</text>
</comment>
<keyword evidence="4" id="KW-1185">Reference proteome</keyword>
<organism evidence="3 4">
    <name type="scientific">Actinokineospora spheciospongiae</name>
    <dbReference type="NCBI Taxonomy" id="909613"/>
    <lineage>
        <taxon>Bacteria</taxon>
        <taxon>Bacillati</taxon>
        <taxon>Actinomycetota</taxon>
        <taxon>Actinomycetes</taxon>
        <taxon>Pseudonocardiales</taxon>
        <taxon>Pseudonocardiaceae</taxon>
        <taxon>Actinokineospora</taxon>
    </lineage>
</organism>
<sequence length="263" mass="27242">MSLESSFEHEVSAAELTEFRSVVRSPLGSGAEGASPLHAFVLAHRGFDLTFDKLAVTGDVSRVHVSQEITVHRPLVAGERVTVTTGALGGKPEGAGVRIALRGVIVAEDGTVVASLVTGAMLSGATGPEAFGELPRYPMHRGTGEAVTVTLTIPEDMVPRYAVVAHDENPIHLDPEAAAAAGFPGVIAHGMSVLAVVTEELVDRFADGDASALKGIGTRFSNPVRPGVPLEVTFQPGENGVVAFTVRTPEGIALKAGWAQLAV</sequence>
<evidence type="ECO:0000259" key="2">
    <source>
        <dbReference type="Pfam" id="PF01575"/>
    </source>
</evidence>
<dbReference type="GO" id="GO:0006635">
    <property type="term" value="P:fatty acid beta-oxidation"/>
    <property type="evidence" value="ECO:0007669"/>
    <property type="project" value="TreeGrafter"/>
</dbReference>
<gene>
    <name evidence="3" type="ORF">UO65_3372</name>
</gene>
<dbReference type="GO" id="GO:0044594">
    <property type="term" value="F:17-beta-hydroxysteroid dehydrogenase (NAD+) activity"/>
    <property type="evidence" value="ECO:0007669"/>
    <property type="project" value="TreeGrafter"/>
</dbReference>
<dbReference type="InterPro" id="IPR002539">
    <property type="entry name" value="MaoC-like_dom"/>
</dbReference>
<evidence type="ECO:0000313" key="3">
    <source>
        <dbReference type="EMBL" id="EWC61316.1"/>
    </source>
</evidence>
<dbReference type="Pfam" id="PF01575">
    <property type="entry name" value="MaoC_dehydratas"/>
    <property type="match status" value="1"/>
</dbReference>
<accession>W7IXV4</accession>
<dbReference type="Gene3D" id="3.10.129.10">
    <property type="entry name" value="Hotdog Thioesterase"/>
    <property type="match status" value="1"/>
</dbReference>
<dbReference type="InterPro" id="IPR029069">
    <property type="entry name" value="HotDog_dom_sf"/>
</dbReference>
<proteinExistence type="inferred from homology"/>
<feature type="domain" description="MaoC-like" evidence="2">
    <location>
        <begin position="148"/>
        <end position="239"/>
    </location>
</feature>
<dbReference type="PANTHER" id="PTHR13078">
    <property type="entry name" value="PEROXISOMAL MULTIFUNCTIONAL ENZYME TYPE 2-RELATED"/>
    <property type="match status" value="1"/>
</dbReference>
<dbReference type="SUPFAM" id="SSF54637">
    <property type="entry name" value="Thioesterase/thiol ester dehydrase-isomerase"/>
    <property type="match status" value="2"/>
</dbReference>
<dbReference type="STRING" id="909613.UO65_3372"/>
<dbReference type="RefSeq" id="WP_052021254.1">
    <property type="nucleotide sequence ID" value="NZ_AYXG01000118.1"/>
</dbReference>
<evidence type="ECO:0000313" key="4">
    <source>
        <dbReference type="Proteomes" id="UP000019277"/>
    </source>
</evidence>
<protein>
    <submittedName>
        <fullName evidence="3">Putative (R)-specific enoyl-CoA hydratase</fullName>
    </submittedName>
</protein>
<comment type="caution">
    <text evidence="3">The sequence shown here is derived from an EMBL/GenBank/DDBJ whole genome shotgun (WGS) entry which is preliminary data.</text>
</comment>
<name>W7IXV4_9PSEU</name>
<dbReference type="GO" id="GO:0003857">
    <property type="term" value="F:(3S)-3-hydroxyacyl-CoA dehydrogenase (NAD+) activity"/>
    <property type="evidence" value="ECO:0007669"/>
    <property type="project" value="TreeGrafter"/>
</dbReference>
<dbReference type="eggNOG" id="COG2030">
    <property type="taxonomic scope" value="Bacteria"/>
</dbReference>
<evidence type="ECO:0000256" key="1">
    <source>
        <dbReference type="ARBA" id="ARBA00005254"/>
    </source>
</evidence>
<dbReference type="EMBL" id="AYXG01000118">
    <property type="protein sequence ID" value="EWC61316.1"/>
    <property type="molecule type" value="Genomic_DNA"/>
</dbReference>